<dbReference type="SUPFAM" id="SSF48056">
    <property type="entry name" value="Di-copper centre-containing domain"/>
    <property type="match status" value="1"/>
</dbReference>
<reference evidence="9" key="1">
    <citation type="submission" date="2020-06" db="EMBL/GenBank/DDBJ databases">
        <authorList>
            <person name="Li T."/>
            <person name="Hu X."/>
            <person name="Zhang T."/>
            <person name="Song X."/>
            <person name="Zhang H."/>
            <person name="Dai N."/>
            <person name="Sheng W."/>
            <person name="Hou X."/>
            <person name="Wei L."/>
        </authorList>
    </citation>
    <scope>NUCLEOTIDE SEQUENCE</scope>
    <source>
        <strain evidence="9">3651</strain>
        <tissue evidence="9">Leaf</tissue>
    </source>
</reference>
<dbReference type="PROSITE" id="PS00210">
    <property type="entry name" value="HEMOCYANIN_2"/>
    <property type="match status" value="1"/>
</dbReference>
<dbReference type="InterPro" id="IPR002227">
    <property type="entry name" value="Tyrosinase_Cu-bd"/>
</dbReference>
<dbReference type="GO" id="GO:0046872">
    <property type="term" value="F:metal ion binding"/>
    <property type="evidence" value="ECO:0007669"/>
    <property type="project" value="UniProtKB-KW"/>
</dbReference>
<evidence type="ECO:0000256" key="5">
    <source>
        <dbReference type="ARBA" id="ARBA00023002"/>
    </source>
</evidence>
<comment type="cofactor">
    <cofactor evidence="1">
        <name>Cu(2+)</name>
        <dbReference type="ChEBI" id="CHEBI:29036"/>
    </cofactor>
</comment>
<evidence type="ECO:0000256" key="6">
    <source>
        <dbReference type="ARBA" id="ARBA00023008"/>
    </source>
</evidence>
<dbReference type="Proteomes" id="UP001293254">
    <property type="component" value="Unassembled WGS sequence"/>
</dbReference>
<dbReference type="PANTHER" id="PTHR11474:SF95">
    <property type="entry name" value="POLYPHENOL OXIDASE, CHLOROPLASTIC-LIKE"/>
    <property type="match status" value="1"/>
</dbReference>
<evidence type="ECO:0000256" key="4">
    <source>
        <dbReference type="ARBA" id="ARBA00022784"/>
    </source>
</evidence>
<dbReference type="Pfam" id="PF12143">
    <property type="entry name" value="PPO1_KFDV"/>
    <property type="match status" value="1"/>
</dbReference>
<evidence type="ECO:0000256" key="2">
    <source>
        <dbReference type="ARBA" id="ARBA00009928"/>
    </source>
</evidence>
<keyword evidence="5" id="KW-0560">Oxidoreductase</keyword>
<evidence type="ECO:0000256" key="3">
    <source>
        <dbReference type="ARBA" id="ARBA00022723"/>
    </source>
</evidence>
<comment type="similarity">
    <text evidence="2">Belongs to the tyrosinase family.</text>
</comment>
<comment type="caution">
    <text evidence="9">The sequence shown here is derived from an EMBL/GenBank/DDBJ whole genome shotgun (WGS) entry which is preliminary data.</text>
</comment>
<evidence type="ECO:0000259" key="8">
    <source>
        <dbReference type="PROSITE" id="PS00498"/>
    </source>
</evidence>
<keyword evidence="7" id="KW-1015">Disulfide bond</keyword>
<dbReference type="InterPro" id="IPR013788">
    <property type="entry name" value="Hemocyanin/hexamerin"/>
</dbReference>
<dbReference type="Gene3D" id="1.10.1280.10">
    <property type="entry name" value="Di-copper center containing domain from catechol oxidase"/>
    <property type="match status" value="1"/>
</dbReference>
<evidence type="ECO:0000256" key="1">
    <source>
        <dbReference type="ARBA" id="ARBA00001973"/>
    </source>
</evidence>
<evidence type="ECO:0000313" key="10">
    <source>
        <dbReference type="Proteomes" id="UP001293254"/>
    </source>
</evidence>
<dbReference type="PRINTS" id="PR00092">
    <property type="entry name" value="TYROSINASE"/>
</dbReference>
<dbReference type="InterPro" id="IPR050316">
    <property type="entry name" value="Tyrosinase/Hemocyanin"/>
</dbReference>
<evidence type="ECO:0000256" key="7">
    <source>
        <dbReference type="ARBA" id="ARBA00023157"/>
    </source>
</evidence>
<dbReference type="Pfam" id="PF00264">
    <property type="entry name" value="Tyrosinase"/>
    <property type="match status" value="1"/>
</dbReference>
<keyword evidence="3" id="KW-0479">Metal-binding</keyword>
<keyword evidence="4" id="KW-0883">Thioether bond</keyword>
<dbReference type="PANTHER" id="PTHR11474">
    <property type="entry name" value="TYROSINASE FAMILY MEMBER"/>
    <property type="match status" value="1"/>
</dbReference>
<organism evidence="9 10">
    <name type="scientific">Sesamum alatum</name>
    <dbReference type="NCBI Taxonomy" id="300844"/>
    <lineage>
        <taxon>Eukaryota</taxon>
        <taxon>Viridiplantae</taxon>
        <taxon>Streptophyta</taxon>
        <taxon>Embryophyta</taxon>
        <taxon>Tracheophyta</taxon>
        <taxon>Spermatophyta</taxon>
        <taxon>Magnoliopsida</taxon>
        <taxon>eudicotyledons</taxon>
        <taxon>Gunneridae</taxon>
        <taxon>Pentapetalae</taxon>
        <taxon>asterids</taxon>
        <taxon>lamiids</taxon>
        <taxon>Lamiales</taxon>
        <taxon>Pedaliaceae</taxon>
        <taxon>Sesamum</taxon>
    </lineage>
</organism>
<dbReference type="InterPro" id="IPR022739">
    <property type="entry name" value="Polyphenol_oxidase_cen"/>
</dbReference>
<feature type="domain" description="Tyrosinase copper-binding" evidence="8">
    <location>
        <begin position="185"/>
        <end position="196"/>
    </location>
</feature>
<dbReference type="GO" id="GO:0004097">
    <property type="term" value="F:catechol oxidase activity"/>
    <property type="evidence" value="ECO:0007669"/>
    <property type="project" value="InterPro"/>
</dbReference>
<sequence>MQQANVHCAYCNLTYEQSEDSCLKLQVHQCWLFYPWHRWYLYFYERILGKLIDDPSFGLPFWNWDNRDGMVMPDMFVVKDSSLYDPRRNQDHLPPATVDLKYDGKPTTESSDTIKDNNVIEMYREMVTCATTLEGFYGAKYVTGSCPDPGAGSVEGGSHTAVHRWVGQNTQEGLDMGNFSTASRDPIFFAHHGNVDRLWSIWQERGGSKWTEKYFRHADFLDANFLFYDENAQLVRVRVRDALDHKKMGYIYQEVDNPWLEYKRERRDKPKINAGPSDVPEIIFPVILNKVVQVLVDRPKKSRSNMEKEKEEELLVIEGIEVDSAKFLRFEVYVNDKADASLDTAMYAGCYSQVPTKKSAKIRTKIRVGLTELIEDLNVEDDDKILVSLVPKAGGEGISIGRIKIIYAS</sequence>
<proteinExistence type="inferred from homology"/>
<dbReference type="PROSITE" id="PS00498">
    <property type="entry name" value="TYROSINASE_2"/>
    <property type="match status" value="1"/>
</dbReference>
<evidence type="ECO:0000313" key="9">
    <source>
        <dbReference type="EMBL" id="KAK4439026.1"/>
    </source>
</evidence>
<keyword evidence="10" id="KW-1185">Reference proteome</keyword>
<keyword evidence="6" id="KW-0186">Copper</keyword>
<dbReference type="EMBL" id="JACGWO010000001">
    <property type="protein sequence ID" value="KAK4439026.1"/>
    <property type="molecule type" value="Genomic_DNA"/>
</dbReference>
<reference evidence="9" key="2">
    <citation type="journal article" date="2024" name="Plant">
        <title>Genomic evolution and insights into agronomic trait innovations of Sesamum species.</title>
        <authorList>
            <person name="Miao H."/>
            <person name="Wang L."/>
            <person name="Qu L."/>
            <person name="Liu H."/>
            <person name="Sun Y."/>
            <person name="Le M."/>
            <person name="Wang Q."/>
            <person name="Wei S."/>
            <person name="Zheng Y."/>
            <person name="Lin W."/>
            <person name="Duan Y."/>
            <person name="Cao H."/>
            <person name="Xiong S."/>
            <person name="Wang X."/>
            <person name="Wei L."/>
            <person name="Li C."/>
            <person name="Ma Q."/>
            <person name="Ju M."/>
            <person name="Zhao R."/>
            <person name="Li G."/>
            <person name="Mu C."/>
            <person name="Tian Q."/>
            <person name="Mei H."/>
            <person name="Zhang T."/>
            <person name="Gao T."/>
            <person name="Zhang H."/>
        </authorList>
    </citation>
    <scope>NUCLEOTIDE SEQUENCE</scope>
    <source>
        <strain evidence="9">3651</strain>
    </source>
</reference>
<dbReference type="Pfam" id="PF12142">
    <property type="entry name" value="PPO1_DWL"/>
    <property type="match status" value="1"/>
</dbReference>
<gene>
    <name evidence="9" type="ORF">Salat_0237300</name>
</gene>
<name>A0AAE2CY88_9LAMI</name>
<dbReference type="AlphaFoldDB" id="A0AAE2CY88"/>
<protein>
    <submittedName>
        <fullName evidence="9">Polyphenol oxidase I, chloroplastic</fullName>
    </submittedName>
</protein>
<dbReference type="InterPro" id="IPR008922">
    <property type="entry name" value="Di-copper_centre_dom_sf"/>
</dbReference>
<accession>A0AAE2CY88</accession>
<dbReference type="InterPro" id="IPR022740">
    <property type="entry name" value="Polyphenol_oxidase_C"/>
</dbReference>